<dbReference type="PATRIC" id="fig|84292.3.peg.125"/>
<name>A0A0M9VM90_9MICO</name>
<reference evidence="1" key="1">
    <citation type="submission" date="2015-04" db="EMBL/GenBank/DDBJ databases">
        <title>Complete genome sequence of Microbacterium chocolatum SIT 101, a bacterium enantioselectively hydrolyzing mesomeric diesters.</title>
        <authorList>
            <person name="Li X."/>
            <person name="Xu Y."/>
        </authorList>
    </citation>
    <scope>NUCLEOTIDE SEQUENCE [LARGE SCALE GENOMIC DNA]</scope>
    <source>
        <strain evidence="1">SIT 101</strain>
    </source>
</reference>
<dbReference type="SUPFAM" id="SSF88713">
    <property type="entry name" value="Glycoside hydrolase/deacetylase"/>
    <property type="match status" value="1"/>
</dbReference>
<accession>A0A0M9VM90</accession>
<dbReference type="PANTHER" id="PTHR30292">
    <property type="entry name" value="UNCHARACTERIZED PROTEIN YBGL-RELATED"/>
    <property type="match status" value="1"/>
</dbReference>
<comment type="caution">
    <text evidence="1">The sequence shown here is derived from an EMBL/GenBank/DDBJ whole genome shotgun (WGS) entry which is preliminary data.</text>
</comment>
<dbReference type="AlphaFoldDB" id="A0A0M9VM90"/>
<dbReference type="InterPro" id="IPR005501">
    <property type="entry name" value="LamB/YcsF/PxpA-like"/>
</dbReference>
<dbReference type="PANTHER" id="PTHR30292:SF0">
    <property type="entry name" value="5-OXOPROLINASE SUBUNIT A"/>
    <property type="match status" value="1"/>
</dbReference>
<dbReference type="Pfam" id="PF03746">
    <property type="entry name" value="LamB_YcsF"/>
    <property type="match status" value="1"/>
</dbReference>
<proteinExistence type="predicted"/>
<evidence type="ECO:0000313" key="1">
    <source>
        <dbReference type="EMBL" id="KOS11973.1"/>
    </source>
</evidence>
<keyword evidence="2" id="KW-1185">Reference proteome</keyword>
<dbReference type="Proteomes" id="UP000037737">
    <property type="component" value="Unassembled WGS sequence"/>
</dbReference>
<organism evidence="1 2">
    <name type="scientific">Microbacterium aurantiacum</name>
    <dbReference type="NCBI Taxonomy" id="162393"/>
    <lineage>
        <taxon>Bacteria</taxon>
        <taxon>Bacillati</taxon>
        <taxon>Actinomycetota</taxon>
        <taxon>Actinomycetes</taxon>
        <taxon>Micrococcales</taxon>
        <taxon>Microbacteriaceae</taxon>
        <taxon>Microbacterium</taxon>
    </lineage>
</organism>
<gene>
    <name evidence="1" type="ORF">XI38_00580</name>
</gene>
<dbReference type="EMBL" id="LAVO01000001">
    <property type="protein sequence ID" value="KOS11973.1"/>
    <property type="molecule type" value="Genomic_DNA"/>
</dbReference>
<sequence>MAVIDLNADLGETIAGVPTADDEVLFAVVSSASVACGGHAGDAVSMRASVERATRFGVAVGAHPSYADPENFGRVALRVPTDELERSIGSQLDALLAAGADLRYVKPHGALYHAVRADPAQAGALARAVAERAERIGRALPLLGLPGAVSDAAAAHGLPFLAEAFLDRAYRPDGALVARGEPGAVLHDPAEVAARAVRLAQEGTVIAVDGGVLETGAVSLCLHGDSPAALAMARAVRAALDAAGVSVRAPW</sequence>
<dbReference type="Gene3D" id="3.20.20.370">
    <property type="entry name" value="Glycoside hydrolase/deacetylase"/>
    <property type="match status" value="1"/>
</dbReference>
<protein>
    <submittedName>
        <fullName evidence="1">Uncharacterized protein</fullName>
    </submittedName>
</protein>
<evidence type="ECO:0000313" key="2">
    <source>
        <dbReference type="Proteomes" id="UP000037737"/>
    </source>
</evidence>
<dbReference type="InterPro" id="IPR011330">
    <property type="entry name" value="Glyco_hydro/deAcase_b/a-brl"/>
</dbReference>
<dbReference type="GO" id="GO:0005975">
    <property type="term" value="P:carbohydrate metabolic process"/>
    <property type="evidence" value="ECO:0007669"/>
    <property type="project" value="InterPro"/>
</dbReference>
<dbReference type="NCBIfam" id="NF003814">
    <property type="entry name" value="PRK05406.1-3"/>
    <property type="match status" value="1"/>
</dbReference>
<dbReference type="OrthoDB" id="9773478at2"/>
<dbReference type="KEGG" id="mcw:A8L33_05705"/>
<dbReference type="CDD" id="cd10787">
    <property type="entry name" value="LamB_YcsF_like"/>
    <property type="match status" value="1"/>
</dbReference>